<gene>
    <name evidence="2" type="ORF">FSZ17_13055</name>
</gene>
<evidence type="ECO:0000313" key="2">
    <source>
        <dbReference type="EMBL" id="QED48092.1"/>
    </source>
</evidence>
<sequence>MKNKDKDMEKKKHHDEEGPLLISLNQLQSSAVSYDGSNAATDNNDSAIAQDNSNASDDPINSAIAQDDSNASRDPIASDIDQEVETKKKK</sequence>
<dbReference type="Proteomes" id="UP000321555">
    <property type="component" value="Chromosome"/>
</dbReference>
<reference evidence="3" key="1">
    <citation type="submission" date="2019-08" db="EMBL/GenBank/DDBJ databases">
        <authorList>
            <person name="Zheng X."/>
        </authorList>
    </citation>
    <scope>NUCLEOTIDE SEQUENCE [LARGE SCALE GENOMIC DNA]</scope>
    <source>
        <strain evidence="3">FJAT-25496</strain>
    </source>
</reference>
<dbReference type="STRING" id="1742359.GCA_001439625_01675"/>
<proteinExistence type="predicted"/>
<feature type="compositionally biased region" description="Polar residues" evidence="1">
    <location>
        <begin position="23"/>
        <end position="56"/>
    </location>
</feature>
<protein>
    <submittedName>
        <fullName evidence="2">Uncharacterized protein</fullName>
    </submittedName>
</protein>
<feature type="compositionally biased region" description="Basic and acidic residues" evidence="1">
    <location>
        <begin position="1"/>
        <end position="17"/>
    </location>
</feature>
<dbReference type="RefSeq" id="WP_057770739.1">
    <property type="nucleotide sequence ID" value="NZ_CP042593.1"/>
</dbReference>
<evidence type="ECO:0000256" key="1">
    <source>
        <dbReference type="SAM" id="MobiDB-lite"/>
    </source>
</evidence>
<evidence type="ECO:0000313" key="3">
    <source>
        <dbReference type="Proteomes" id="UP000321555"/>
    </source>
</evidence>
<keyword evidence="3" id="KW-1185">Reference proteome</keyword>
<feature type="region of interest" description="Disordered" evidence="1">
    <location>
        <begin position="1"/>
        <end position="90"/>
    </location>
</feature>
<organism evidence="2 3">
    <name type="scientific">Cytobacillus dafuensis</name>
    <name type="common">Bacillus dafuensis</name>
    <dbReference type="NCBI Taxonomy" id="1742359"/>
    <lineage>
        <taxon>Bacteria</taxon>
        <taxon>Bacillati</taxon>
        <taxon>Bacillota</taxon>
        <taxon>Bacilli</taxon>
        <taxon>Bacillales</taxon>
        <taxon>Bacillaceae</taxon>
        <taxon>Cytobacillus</taxon>
    </lineage>
</organism>
<dbReference type="EMBL" id="CP042593">
    <property type="protein sequence ID" value="QED48092.1"/>
    <property type="molecule type" value="Genomic_DNA"/>
</dbReference>
<dbReference type="KEGG" id="bda:FSZ17_13055"/>
<name>A0A5B8Z4P8_CYTDA</name>
<accession>A0A5B8Z4P8</accession>
<dbReference type="AlphaFoldDB" id="A0A5B8Z4P8"/>